<dbReference type="Proteomes" id="UP000053447">
    <property type="component" value="Unassembled WGS sequence"/>
</dbReference>
<evidence type="ECO:0000259" key="13">
    <source>
        <dbReference type="Pfam" id="PF00534"/>
    </source>
</evidence>
<dbReference type="InterPro" id="IPR001296">
    <property type="entry name" value="Glyco_trans_1"/>
</dbReference>
<dbReference type="EMBL" id="LFWA01000014">
    <property type="protein sequence ID" value="KTW27501.1"/>
    <property type="molecule type" value="Genomic_DNA"/>
</dbReference>
<organism evidence="15 16">
    <name type="scientific">Pneumocystis jirovecii (strain RU7)</name>
    <name type="common">Human pneumocystis pneumonia agent</name>
    <dbReference type="NCBI Taxonomy" id="1408657"/>
    <lineage>
        <taxon>Eukaryota</taxon>
        <taxon>Fungi</taxon>
        <taxon>Dikarya</taxon>
        <taxon>Ascomycota</taxon>
        <taxon>Taphrinomycotina</taxon>
        <taxon>Pneumocystomycetes</taxon>
        <taxon>Pneumocystaceae</taxon>
        <taxon>Pneumocystis</taxon>
    </lineage>
</organism>
<dbReference type="Pfam" id="PF00534">
    <property type="entry name" value="Glycos_transf_1"/>
    <property type="match status" value="1"/>
</dbReference>
<sequence>MKIAFVHPDLGIGGAERFTVDAAVGLQTLGHDIVIYTSHCSQDHCFDEVKKGIVQVKVRGSGIPTKIFGKFSILCAIFRQLYLSVCMLLEKDIYDVIIMDLLPFSVPLLQKKCLKLLFYCHFPDKLLARRDSFLRKVYRLPFDWIEEWTLLMADRVLVNSCFTASIVRKVFPNIKDLTVLYPSINIYQEIVLDEPLLIRRSYIHLILSINRFERKKDIALAIRSYSRFKGISCSSKCCLIIAGGYESRIEENVQYHNELVDLCNCFSLKSKTFRHPYVFPLDFSGYDVVFLLSISTTLKNCLLREASILLYTPPYEHFGIVPLEAMLHRTIVLAQNNGGPLETIDDSVTGWLRKPDDDEWAYTLENVLFKLTDDERAAMGERGRQKVINLFSRENMAQTLEGYILETNRVRSVNFLPFLIAIFFIITLFYLF</sequence>
<keyword evidence="9 12" id="KW-0472">Membrane</keyword>
<feature type="transmembrane region" description="Helical" evidence="12">
    <location>
        <begin position="413"/>
        <end position="431"/>
    </location>
</feature>
<evidence type="ECO:0000259" key="14">
    <source>
        <dbReference type="Pfam" id="PF13439"/>
    </source>
</evidence>
<keyword evidence="16" id="KW-1185">Reference proteome</keyword>
<evidence type="ECO:0000256" key="2">
    <source>
        <dbReference type="ARBA" id="ARBA00004586"/>
    </source>
</evidence>
<evidence type="ECO:0000256" key="7">
    <source>
        <dbReference type="ARBA" id="ARBA00022824"/>
    </source>
</evidence>
<evidence type="ECO:0000256" key="9">
    <source>
        <dbReference type="ARBA" id="ARBA00023136"/>
    </source>
</evidence>
<evidence type="ECO:0000256" key="6">
    <source>
        <dbReference type="ARBA" id="ARBA00022692"/>
    </source>
</evidence>
<dbReference type="RefSeq" id="XP_018228471.1">
    <property type="nucleotide sequence ID" value="XM_018375263.1"/>
</dbReference>
<comment type="pathway">
    <text evidence="3 12">Protein modification; protein glycosylation.</text>
</comment>
<dbReference type="SUPFAM" id="SSF53756">
    <property type="entry name" value="UDP-Glycosyltransferase/glycogen phosphorylase"/>
    <property type="match status" value="1"/>
</dbReference>
<feature type="domain" description="Glycosyltransferase subfamily 4-like N-terminal" evidence="14">
    <location>
        <begin position="12"/>
        <end position="185"/>
    </location>
</feature>
<dbReference type="GO" id="GO:0005789">
    <property type="term" value="C:endoplasmic reticulum membrane"/>
    <property type="evidence" value="ECO:0007669"/>
    <property type="project" value="UniProtKB-SubCell"/>
</dbReference>
<evidence type="ECO:0000256" key="4">
    <source>
        <dbReference type="ARBA" id="ARBA00022676"/>
    </source>
</evidence>
<evidence type="ECO:0000256" key="3">
    <source>
        <dbReference type="ARBA" id="ARBA00004922"/>
    </source>
</evidence>
<dbReference type="InterPro" id="IPR027054">
    <property type="entry name" value="ALG2"/>
</dbReference>
<dbReference type="InterPro" id="IPR028098">
    <property type="entry name" value="Glyco_trans_4-like_N"/>
</dbReference>
<dbReference type="GO" id="GO:0004378">
    <property type="term" value="F:GDP-Man:Man(1)GlcNAc(2)-PP-Dol alpha-1,3-mannosyltransferase activity"/>
    <property type="evidence" value="ECO:0007669"/>
    <property type="project" value="UniProtKB-UniRule"/>
</dbReference>
<dbReference type="OrthoDB" id="448893at2759"/>
<dbReference type="VEuPathDB" id="FungiDB:T551_03000"/>
<comment type="caution">
    <text evidence="15">The sequence shown here is derived from an EMBL/GenBank/DDBJ whole genome shotgun (WGS) entry which is preliminary data.</text>
</comment>
<keyword evidence="8 12" id="KW-1133">Transmembrane helix</keyword>
<evidence type="ECO:0000313" key="15">
    <source>
        <dbReference type="EMBL" id="KTW27501.1"/>
    </source>
</evidence>
<dbReference type="UniPathway" id="UPA00378"/>
<dbReference type="EC" id="2.4.1.257" evidence="12"/>
<dbReference type="PANTHER" id="PTHR45918:SF1">
    <property type="entry name" value="ALPHA-1,3_1,6-MANNOSYLTRANSFERASE ALG2"/>
    <property type="match status" value="1"/>
</dbReference>
<protein>
    <recommendedName>
        <fullName evidence="12">Alpha-1,3/1,6-mannosyltransferase ALG2</fullName>
        <ecNumber evidence="12">2.4.1.132</ecNumber>
        <ecNumber evidence="12">2.4.1.257</ecNumber>
    </recommendedName>
    <alternativeName>
        <fullName evidence="12">GDP-Man:Man(1)GlcNAc(2)-PP-Dol alpha-1,3-mannosyltransferase</fullName>
    </alternativeName>
</protein>
<comment type="catalytic activity">
    <reaction evidence="11 12">
        <text>an alpha-D-Man-(1-&gt;3)-beta-D-Man-(1-&gt;4)-beta-D-GlcNAc-(1-&gt;4)-alpha-D-GlcNAc-diphospho-di-trans,poly-cis-dolichol + GDP-alpha-D-mannose = an alpha-D-Man-(1-&gt;3)-[alpha-D-Man-(1-&gt;6)]-beta-D-Man-(1-&gt;4)-beta-D-GlcNAc-(1-&gt;4)-alpha-D-GlcNAc-diphospho-di-trans,poly-cis-dolichol + GDP + H(+)</text>
        <dbReference type="Rhea" id="RHEA:29519"/>
        <dbReference type="Rhea" id="RHEA-COMP:19513"/>
        <dbReference type="Rhea" id="RHEA-COMP:19515"/>
        <dbReference type="ChEBI" id="CHEBI:15378"/>
        <dbReference type="ChEBI" id="CHEBI:57527"/>
        <dbReference type="ChEBI" id="CHEBI:58189"/>
        <dbReference type="ChEBI" id="CHEBI:132510"/>
        <dbReference type="ChEBI" id="CHEBI:132511"/>
        <dbReference type="EC" id="2.4.1.257"/>
    </reaction>
    <physiologicalReaction direction="left-to-right" evidence="11 12">
        <dbReference type="Rhea" id="RHEA:29520"/>
    </physiologicalReaction>
</comment>
<dbReference type="Pfam" id="PF13439">
    <property type="entry name" value="Glyco_transf_4"/>
    <property type="match status" value="1"/>
</dbReference>
<keyword evidence="4 12" id="KW-0328">Glycosyltransferase</keyword>
<evidence type="ECO:0000313" key="16">
    <source>
        <dbReference type="Proteomes" id="UP000053447"/>
    </source>
</evidence>
<dbReference type="STRING" id="1408657.A0A0W4ZGM2"/>
<accession>A0A0W4ZGM2</accession>
<evidence type="ECO:0000256" key="12">
    <source>
        <dbReference type="RuleBase" id="RU367136"/>
    </source>
</evidence>
<comment type="catalytic activity">
    <reaction evidence="10 12">
        <text>a beta-D-Man-(1-&gt;4)-beta-D-GlcNAc-(1-&gt;4)-alpha-D-GlcNAc-diphospho-di-trans,poly-cis-dolichol + GDP-alpha-D-mannose = an alpha-D-Man-(1-&gt;3)-beta-D-Man-(1-&gt;4)-beta-D-GlcNAc-(1-&gt;4)-alpha-D-GlcNAc-diphospho-di-trans,poly-cis-dolichol + GDP + H(+)</text>
        <dbReference type="Rhea" id="RHEA:29515"/>
        <dbReference type="Rhea" id="RHEA-COMP:19511"/>
        <dbReference type="Rhea" id="RHEA-COMP:19513"/>
        <dbReference type="ChEBI" id="CHEBI:15378"/>
        <dbReference type="ChEBI" id="CHEBI:57527"/>
        <dbReference type="ChEBI" id="CHEBI:58189"/>
        <dbReference type="ChEBI" id="CHEBI:58472"/>
        <dbReference type="ChEBI" id="CHEBI:132510"/>
        <dbReference type="EC" id="2.4.1.132"/>
    </reaction>
    <physiologicalReaction direction="left-to-right" evidence="10 12">
        <dbReference type="Rhea" id="RHEA:29516"/>
    </physiologicalReaction>
</comment>
<reference evidence="16" key="1">
    <citation type="journal article" date="2016" name="Nat. Commun.">
        <title>Genome analysis of three Pneumocystis species reveals adaptation mechanisms to life exclusively in mammalian hosts.</title>
        <authorList>
            <person name="Ma L."/>
            <person name="Chen Z."/>
            <person name="Huang D.W."/>
            <person name="Kutty G."/>
            <person name="Ishihara M."/>
            <person name="Wang H."/>
            <person name="Abouelleil A."/>
            <person name="Bishop L."/>
            <person name="Davey E."/>
            <person name="Deng R."/>
            <person name="Deng X."/>
            <person name="Fan L."/>
            <person name="Fantoni G."/>
            <person name="Fitzgerald M."/>
            <person name="Gogineni E."/>
            <person name="Goldberg J.M."/>
            <person name="Handley G."/>
            <person name="Hu X."/>
            <person name="Huber C."/>
            <person name="Jiao X."/>
            <person name="Jones K."/>
            <person name="Levin J.Z."/>
            <person name="Liu Y."/>
            <person name="Macdonald P."/>
            <person name="Melnikov A."/>
            <person name="Raley C."/>
            <person name="Sassi M."/>
            <person name="Sherman B.T."/>
            <person name="Song X."/>
            <person name="Sykes S."/>
            <person name="Tran B."/>
            <person name="Walsh L."/>
            <person name="Xia Y."/>
            <person name="Yang J."/>
            <person name="Young S."/>
            <person name="Zeng Q."/>
            <person name="Zheng X."/>
            <person name="Stephens R."/>
            <person name="Nusbaum C."/>
            <person name="Birren B.W."/>
            <person name="Azadi P."/>
            <person name="Lempicki R.A."/>
            <person name="Cuomo C.A."/>
            <person name="Kovacs J.A."/>
        </authorList>
    </citation>
    <scope>NUCLEOTIDE SEQUENCE [LARGE SCALE GENOMIC DNA]</scope>
    <source>
        <strain evidence="16">RU7</strain>
    </source>
</reference>
<evidence type="ECO:0000256" key="8">
    <source>
        <dbReference type="ARBA" id="ARBA00022989"/>
    </source>
</evidence>
<dbReference type="PANTHER" id="PTHR45918">
    <property type="entry name" value="ALPHA-1,3/1,6-MANNOSYLTRANSFERASE ALG2"/>
    <property type="match status" value="1"/>
</dbReference>
<dbReference type="eggNOG" id="KOG0853">
    <property type="taxonomic scope" value="Eukaryota"/>
</dbReference>
<evidence type="ECO:0000256" key="5">
    <source>
        <dbReference type="ARBA" id="ARBA00022679"/>
    </source>
</evidence>
<comment type="function">
    <text evidence="1 12">Mannosylates Man(2)GlcNAc(2)-dolichol diphosphate and Man(1)GlcNAc(2)-dolichol diphosphate to form Man(3)GlcNAc(2)-dolichol diphosphate.</text>
</comment>
<dbReference type="AlphaFoldDB" id="A0A0W4ZGM2"/>
<evidence type="ECO:0000256" key="11">
    <source>
        <dbReference type="ARBA" id="ARBA00045104"/>
    </source>
</evidence>
<evidence type="ECO:0000256" key="10">
    <source>
        <dbReference type="ARBA" id="ARBA00045103"/>
    </source>
</evidence>
<keyword evidence="5 12" id="KW-0808">Transferase</keyword>
<comment type="subcellular location">
    <subcellularLocation>
        <location evidence="2 12">Endoplasmic reticulum membrane</location>
    </subcellularLocation>
</comment>
<keyword evidence="7 12" id="KW-0256">Endoplasmic reticulum</keyword>
<dbReference type="GO" id="GO:0102704">
    <property type="term" value="F:GDP-Man:Man(2)GlcNAc(2)-PP-Dol alpha-1,6-mannosyltransferase activity"/>
    <property type="evidence" value="ECO:0007669"/>
    <property type="project" value="UniProtKB-UniRule"/>
</dbReference>
<comment type="similarity">
    <text evidence="12">Belongs to the glycosyltransferase group 1 family.</text>
</comment>
<proteinExistence type="inferred from homology"/>
<dbReference type="Gene3D" id="3.40.50.2000">
    <property type="entry name" value="Glycogen Phosphorylase B"/>
    <property type="match status" value="2"/>
</dbReference>
<name>A0A0W4ZGM2_PNEJ7</name>
<dbReference type="EC" id="2.4.1.132" evidence="12"/>
<feature type="domain" description="Glycosyl transferase family 1" evidence="13">
    <location>
        <begin position="288"/>
        <end position="385"/>
    </location>
</feature>
<evidence type="ECO:0000256" key="1">
    <source>
        <dbReference type="ARBA" id="ARBA00003142"/>
    </source>
</evidence>
<gene>
    <name evidence="15" type="ORF">T551_03000</name>
</gene>
<keyword evidence="6 12" id="KW-0812">Transmembrane</keyword>
<dbReference type="GeneID" id="28941518"/>